<dbReference type="PANTHER" id="PTHR13627:SF31">
    <property type="entry name" value="RIBITOL 5-PHOSPHATE TRANSFERASE FKRP"/>
    <property type="match status" value="1"/>
</dbReference>
<dbReference type="InterPro" id="IPR052613">
    <property type="entry name" value="LicD_transferase"/>
</dbReference>
<keyword evidence="4" id="KW-1185">Reference proteome</keyword>
<dbReference type="Proteomes" id="UP000694888">
    <property type="component" value="Unplaced"/>
</dbReference>
<organism evidence="4 6">
    <name type="scientific">Aplysia californica</name>
    <name type="common">California sea hare</name>
    <dbReference type="NCBI Taxonomy" id="6500"/>
    <lineage>
        <taxon>Eukaryota</taxon>
        <taxon>Metazoa</taxon>
        <taxon>Spiralia</taxon>
        <taxon>Lophotrochozoa</taxon>
        <taxon>Mollusca</taxon>
        <taxon>Gastropoda</taxon>
        <taxon>Heterobranchia</taxon>
        <taxon>Euthyneura</taxon>
        <taxon>Tectipleura</taxon>
        <taxon>Aplysiida</taxon>
        <taxon>Aplysioidea</taxon>
        <taxon>Aplysiidae</taxon>
        <taxon>Aplysia</taxon>
    </lineage>
</organism>
<accession>A0ABM0JZ09</accession>
<proteinExistence type="predicted"/>
<dbReference type="RefSeq" id="XP_005104871.1">
    <property type="nucleotide sequence ID" value="XM_005104814.3"/>
</dbReference>
<keyword evidence="1" id="KW-0472">Membrane</keyword>
<sequence>MAVVFRNRRLRVIVISLAVIVILYLLIYTKLPDGGRAKKDVEYTDTHQGKHKSTGPITKENLPERVTVIIREFEDFDNAITDSVEELERTLKHVKVLVISDDVPYPPVQLNPKGSARIVTLAGNLLDNHTSCCPLHQVDTDFVFVVPDNVKIRDWTFIKSAAAFLRSRRNTKAVAVPVSDSKLECFNMTVDYKRWTLSFPRQDAGSALSECQLIKGSHGLFLETETLRSLTEPLSRPFPFTYYVQARVKNWKTRVMKSGRLEVIRPLYTDPHSSWKRKRAITDRTKAFYRSVGIKREVLPTGASLYYGCDKDKPRCFGTVLKDMPQFLYQGRWTPPCCLRALRETANHVFRALEACGARYWLEGGSLLGAARHGDIIPWDYDVDVGMYKADIPKCSSLVKAQAEPFTDAQDFVWEKASEGDFFRVQYSEVNRLHVDIFPFYSKGGVMTKDSWFPTHRQDTEFPESFLTPLSVVEFAGVNASAPNNVKKFLEYKFGQGVVENPRYPNYQRPV</sequence>
<keyword evidence="1" id="KW-1133">Transmembrane helix</keyword>
<evidence type="ECO:0000313" key="6">
    <source>
        <dbReference type="RefSeq" id="XP_005104872.1"/>
    </source>
</evidence>
<evidence type="ECO:0000313" key="5">
    <source>
        <dbReference type="RefSeq" id="XP_005104871.1"/>
    </source>
</evidence>
<dbReference type="InterPro" id="IPR055105">
    <property type="entry name" value="FKRP_N"/>
</dbReference>
<evidence type="ECO:0000313" key="4">
    <source>
        <dbReference type="Proteomes" id="UP000694888"/>
    </source>
</evidence>
<evidence type="ECO:0000259" key="2">
    <source>
        <dbReference type="Pfam" id="PF04991"/>
    </source>
</evidence>
<protein>
    <submittedName>
        <fullName evidence="5 6">Fukutin-related protein</fullName>
    </submittedName>
</protein>
<feature type="transmembrane region" description="Helical" evidence="1">
    <location>
        <begin position="12"/>
        <end position="29"/>
    </location>
</feature>
<dbReference type="GeneID" id="101851066"/>
<feature type="domain" description="FKRP stem" evidence="3">
    <location>
        <begin position="56"/>
        <end position="299"/>
    </location>
</feature>
<feature type="domain" description="LicD/FKTN/FKRP nucleotidyltransferase" evidence="2">
    <location>
        <begin position="359"/>
        <end position="403"/>
    </location>
</feature>
<reference evidence="5 6" key="1">
    <citation type="submission" date="2025-05" db="UniProtKB">
        <authorList>
            <consortium name="RefSeq"/>
        </authorList>
    </citation>
    <scope>IDENTIFICATION</scope>
</reference>
<dbReference type="RefSeq" id="XP_005104872.1">
    <property type="nucleotide sequence ID" value="XM_005104815.3"/>
</dbReference>
<keyword evidence="1" id="KW-0812">Transmembrane</keyword>
<evidence type="ECO:0000256" key="1">
    <source>
        <dbReference type="SAM" id="Phobius"/>
    </source>
</evidence>
<name>A0ABM0JZ09_APLCA</name>
<dbReference type="Pfam" id="PF22921">
    <property type="entry name" value="FKRP_N"/>
    <property type="match status" value="1"/>
</dbReference>
<gene>
    <name evidence="5 6" type="primary">LOC101851066</name>
</gene>
<dbReference type="Pfam" id="PF04991">
    <property type="entry name" value="LicD"/>
    <property type="match status" value="1"/>
</dbReference>
<evidence type="ECO:0000259" key="3">
    <source>
        <dbReference type="Pfam" id="PF22921"/>
    </source>
</evidence>
<dbReference type="InterPro" id="IPR007074">
    <property type="entry name" value="LicD/FKTN/FKRP_NTP_transf"/>
</dbReference>
<dbReference type="PANTHER" id="PTHR13627">
    <property type="entry name" value="FUKUTIN RELATED PROTEIN"/>
    <property type="match status" value="1"/>
</dbReference>